<dbReference type="Proteomes" id="UP000199236">
    <property type="component" value="Unassembled WGS sequence"/>
</dbReference>
<dbReference type="RefSeq" id="WP_090074671.1">
    <property type="nucleotide sequence ID" value="NZ_FOVR01000011.1"/>
</dbReference>
<dbReference type="STRING" id="655353.SAMN04488056_111184"/>
<name>A0A1I5JJP4_9HYPH</name>
<accession>A0A1I5JJP4</accession>
<dbReference type="EMBL" id="FOVR01000011">
    <property type="protein sequence ID" value="SFO72606.1"/>
    <property type="molecule type" value="Genomic_DNA"/>
</dbReference>
<evidence type="ECO:0000313" key="1">
    <source>
        <dbReference type="EMBL" id="SFO72606.1"/>
    </source>
</evidence>
<proteinExistence type="predicted"/>
<keyword evidence="2" id="KW-1185">Reference proteome</keyword>
<gene>
    <name evidence="1" type="ORF">SAMN04488056_111184</name>
</gene>
<evidence type="ECO:0000313" key="2">
    <source>
        <dbReference type="Proteomes" id="UP000199236"/>
    </source>
</evidence>
<dbReference type="AlphaFoldDB" id="A0A1I5JJP4"/>
<reference evidence="1 2" key="1">
    <citation type="submission" date="2016-10" db="EMBL/GenBank/DDBJ databases">
        <authorList>
            <person name="de Groot N.N."/>
        </authorList>
    </citation>
    <scope>NUCLEOTIDE SEQUENCE [LARGE SCALE GENOMIC DNA]</scope>
    <source>
        <strain evidence="1 2">CGMCC 1.9157</strain>
    </source>
</reference>
<protein>
    <submittedName>
        <fullName evidence="1">Uncharacterized protein</fullName>
    </submittedName>
</protein>
<organism evidence="1 2">
    <name type="scientific">Cohaesibacter marisflavi</name>
    <dbReference type="NCBI Taxonomy" id="655353"/>
    <lineage>
        <taxon>Bacteria</taxon>
        <taxon>Pseudomonadati</taxon>
        <taxon>Pseudomonadota</taxon>
        <taxon>Alphaproteobacteria</taxon>
        <taxon>Hyphomicrobiales</taxon>
        <taxon>Cohaesibacteraceae</taxon>
    </lineage>
</organism>
<sequence>MPGTDHTTTPNRLDNTTLITPKGNHYMTQATILHTHTIEGHPIEFFGTMVESSQPGLMIPVLLCPLDYLRKAFSMLKGCSPRLLHLLEYVANETGSEIGYENGSRVFVPVEQLTSLFSFSQASSSMRLPQKAIEEFDDGRLIALQTFAQMLFPWDDLVSEI</sequence>